<dbReference type="FunFam" id="3.90.190.10:FF:000157">
    <property type="entry name" value="Protein-tyrosine phosphatase"/>
    <property type="match status" value="1"/>
</dbReference>
<dbReference type="InterPro" id="IPR000387">
    <property type="entry name" value="Tyr_Pase_dom"/>
</dbReference>
<evidence type="ECO:0000256" key="1">
    <source>
        <dbReference type="ARBA" id="ARBA00013064"/>
    </source>
</evidence>
<dbReference type="AlphaFoldDB" id="A0A128F617"/>
<proteinExistence type="predicted"/>
<reference evidence="6" key="1">
    <citation type="submission" date="2016-02" db="EMBL/GenBank/DDBJ databases">
        <authorList>
            <person name="Rodrigo-Torres Lidia"/>
            <person name="Arahal R.David."/>
        </authorList>
    </citation>
    <scope>NUCLEOTIDE SEQUENCE [LARGE SCALE GENOMIC DNA]</scope>
    <source>
        <strain evidence="6">CECT 9029</strain>
    </source>
</reference>
<dbReference type="InterPro" id="IPR016130">
    <property type="entry name" value="Tyr_Pase_AS"/>
</dbReference>
<evidence type="ECO:0000313" key="6">
    <source>
        <dbReference type="Proteomes" id="UP000071641"/>
    </source>
</evidence>
<dbReference type="PROSITE" id="PS00383">
    <property type="entry name" value="TYR_PHOSPHATASE_1"/>
    <property type="match status" value="1"/>
</dbReference>
<dbReference type="Proteomes" id="UP000071641">
    <property type="component" value="Unassembled WGS sequence"/>
</dbReference>
<evidence type="ECO:0000259" key="4">
    <source>
        <dbReference type="PROSITE" id="PS50056"/>
    </source>
</evidence>
<dbReference type="Pfam" id="PF05706">
    <property type="entry name" value="CDKN3"/>
    <property type="match status" value="1"/>
</dbReference>
<name>A0A128F617_9GAMM</name>
<dbReference type="CDD" id="cd14505">
    <property type="entry name" value="CDKN3-like"/>
    <property type="match status" value="1"/>
</dbReference>
<feature type="domain" description="Tyrosine specific protein phosphatases" evidence="4">
    <location>
        <begin position="84"/>
        <end position="155"/>
    </location>
</feature>
<dbReference type="OrthoDB" id="9806482at2"/>
<gene>
    <name evidence="5" type="ORF">GCE9029_02783</name>
</gene>
<accession>A0A128F617</accession>
<dbReference type="RefSeq" id="WP_062663861.1">
    <property type="nucleotide sequence ID" value="NZ_FIZX01000002.1"/>
</dbReference>
<evidence type="ECO:0000256" key="3">
    <source>
        <dbReference type="ARBA" id="ARBA00022912"/>
    </source>
</evidence>
<keyword evidence="3" id="KW-0904">Protein phosphatase</keyword>
<dbReference type="InterPro" id="IPR022778">
    <property type="entry name" value="CDKN3"/>
</dbReference>
<evidence type="ECO:0000256" key="2">
    <source>
        <dbReference type="ARBA" id="ARBA00022801"/>
    </source>
</evidence>
<organism evidence="5 6">
    <name type="scientific">Grimontia celer</name>
    <dbReference type="NCBI Taxonomy" id="1796497"/>
    <lineage>
        <taxon>Bacteria</taxon>
        <taxon>Pseudomonadati</taxon>
        <taxon>Pseudomonadota</taxon>
        <taxon>Gammaproteobacteria</taxon>
        <taxon>Vibrionales</taxon>
        <taxon>Vibrionaceae</taxon>
        <taxon>Grimontia</taxon>
    </lineage>
</organism>
<dbReference type="Gene3D" id="3.90.190.10">
    <property type="entry name" value="Protein tyrosine phosphatase superfamily"/>
    <property type="match status" value="1"/>
</dbReference>
<dbReference type="EMBL" id="FIZX01000002">
    <property type="protein sequence ID" value="CZF81721.1"/>
    <property type="molecule type" value="Genomic_DNA"/>
</dbReference>
<dbReference type="InterPro" id="IPR050561">
    <property type="entry name" value="PTP"/>
</dbReference>
<dbReference type="PANTHER" id="PTHR23339">
    <property type="entry name" value="TYROSINE SPECIFIC PROTEIN PHOSPHATASE AND DUAL SPECIFICITY PROTEIN PHOSPHATASE"/>
    <property type="match status" value="1"/>
</dbReference>
<dbReference type="EC" id="3.1.3.48" evidence="1"/>
<evidence type="ECO:0000313" key="5">
    <source>
        <dbReference type="EMBL" id="CZF81721.1"/>
    </source>
</evidence>
<protein>
    <recommendedName>
        <fullName evidence="1">protein-tyrosine-phosphatase</fullName>
        <ecNumber evidence="1">3.1.3.48</ecNumber>
    </recommendedName>
</protein>
<dbReference type="STRING" id="1796497.GCE9029_02783"/>
<dbReference type="GO" id="GO:0004725">
    <property type="term" value="F:protein tyrosine phosphatase activity"/>
    <property type="evidence" value="ECO:0007669"/>
    <property type="project" value="UniProtKB-EC"/>
</dbReference>
<keyword evidence="2" id="KW-0378">Hydrolase</keyword>
<dbReference type="PROSITE" id="PS50056">
    <property type="entry name" value="TYR_PHOSPHATASE_2"/>
    <property type="match status" value="1"/>
</dbReference>
<dbReference type="InterPro" id="IPR029021">
    <property type="entry name" value="Prot-tyrosine_phosphatase-like"/>
</dbReference>
<keyword evidence="6" id="KW-1185">Reference proteome</keyword>
<sequence>MTHPTWELPVESGALILTPCPGTKEISLLKSLQQLKAQGATAVVTAINEEEMASKGVEQLGELVQELGMKWFHIVIEDDEAPDATFMAKWEASQSELHEAIANGDKVVMHCMGGSGRTGLLAAHLLLERGWELEDIIRDVQALRPGAFTKQPQIDYIHAFVSK</sequence>
<dbReference type="SUPFAM" id="SSF52799">
    <property type="entry name" value="(Phosphotyrosine protein) phosphatases II"/>
    <property type="match status" value="1"/>
</dbReference>